<proteinExistence type="predicted"/>
<protein>
    <submittedName>
        <fullName evidence="2">SET domain-containing protein</fullName>
    </submittedName>
</protein>
<reference evidence="2" key="1">
    <citation type="submission" date="2022-11" db="UniProtKB">
        <authorList>
            <consortium name="WormBaseParasite"/>
        </authorList>
    </citation>
    <scope>IDENTIFICATION</scope>
</reference>
<evidence type="ECO:0000313" key="2">
    <source>
        <dbReference type="WBParaSite" id="ES5_v2.g13379.t1"/>
    </source>
</evidence>
<dbReference type="WBParaSite" id="ES5_v2.g13379.t1">
    <property type="protein sequence ID" value="ES5_v2.g13379.t1"/>
    <property type="gene ID" value="ES5_v2.g13379"/>
</dbReference>
<sequence>LELSLEKIQSPIHGNGVRTKVAINRLTNVVLYDGEKISPREKRKRLTEYQNQRKNCLYFMASSIGVIDANRKGNIAKYINHSCTPNCVMVEFAKYNHRVFIVARRNIQPYEELTVDYRLSPGTTLTECRCQSDRCRGFLGNPNSKKVKNMWKIKKAETLAVDGHDYDTSRENVAFDDTFREDIEIGNISENVYDADLQQLTVEHDFDMEEENEAIEGVMQSAGYLEIQDDRHRLQRMRVLNSATKACVAAFRINKPDTKELIGEKVDLTALMHYFPLQYGLLNKLVTGSKEQKGIISAALETINEGEAMVRWSELAVDEALFNEHFGFDNVLVWQKLSS</sequence>
<dbReference type="Proteomes" id="UP000887579">
    <property type="component" value="Unplaced"/>
</dbReference>
<accession>A0AC34F837</accession>
<evidence type="ECO:0000313" key="1">
    <source>
        <dbReference type="Proteomes" id="UP000887579"/>
    </source>
</evidence>
<organism evidence="1 2">
    <name type="scientific">Panagrolaimus sp. ES5</name>
    <dbReference type="NCBI Taxonomy" id="591445"/>
    <lineage>
        <taxon>Eukaryota</taxon>
        <taxon>Metazoa</taxon>
        <taxon>Ecdysozoa</taxon>
        <taxon>Nematoda</taxon>
        <taxon>Chromadorea</taxon>
        <taxon>Rhabditida</taxon>
        <taxon>Tylenchina</taxon>
        <taxon>Panagrolaimomorpha</taxon>
        <taxon>Panagrolaimoidea</taxon>
        <taxon>Panagrolaimidae</taxon>
        <taxon>Panagrolaimus</taxon>
    </lineage>
</organism>
<name>A0AC34F837_9BILA</name>